<feature type="transmembrane region" description="Helical" evidence="6">
    <location>
        <begin position="138"/>
        <end position="157"/>
    </location>
</feature>
<feature type="transmembrane region" description="Helical" evidence="6">
    <location>
        <begin position="12"/>
        <end position="36"/>
    </location>
</feature>
<protein>
    <submittedName>
        <fullName evidence="7">Disulfide bond formation protein B</fullName>
    </submittedName>
</protein>
<keyword evidence="2" id="KW-1003">Cell membrane</keyword>
<comment type="subcellular location">
    <subcellularLocation>
        <location evidence="1">Cell membrane</location>
        <topology evidence="1">Multi-pass membrane protein</topology>
    </subcellularLocation>
</comment>
<evidence type="ECO:0000313" key="7">
    <source>
        <dbReference type="EMBL" id="UOD49376.1"/>
    </source>
</evidence>
<dbReference type="SUPFAM" id="SSF158442">
    <property type="entry name" value="DsbB-like"/>
    <property type="match status" value="1"/>
</dbReference>
<dbReference type="Pfam" id="PF02600">
    <property type="entry name" value="DsbB"/>
    <property type="match status" value="1"/>
</dbReference>
<name>A0ABY4AIB2_9BURK</name>
<dbReference type="InterPro" id="IPR003752">
    <property type="entry name" value="DiS_bond_form_DsbB/BdbC"/>
</dbReference>
<dbReference type="Gene3D" id="1.20.1550.10">
    <property type="entry name" value="DsbB-like"/>
    <property type="match status" value="1"/>
</dbReference>
<evidence type="ECO:0000256" key="4">
    <source>
        <dbReference type="ARBA" id="ARBA00022989"/>
    </source>
</evidence>
<dbReference type="EMBL" id="CP063982">
    <property type="protein sequence ID" value="UOD49376.1"/>
    <property type="molecule type" value="Genomic_DNA"/>
</dbReference>
<keyword evidence="5 6" id="KW-0472">Membrane</keyword>
<sequence>MLPSSNYLQKTLSAIALLSFAAVGAALLSQHLLGMLPCAWCILQRLIFVLIGVVAMLGALIGARVIKRFALVLVLLMSLIGMAAAWHQWTVAAQSFSCDQTIADRLIVGSGLDASMPWLFGIYATCMDAAVSILGLEFAVWSLLLYGIFAVASLLALRASKRASKFSS</sequence>
<keyword evidence="8" id="KW-1185">Reference proteome</keyword>
<evidence type="ECO:0000256" key="3">
    <source>
        <dbReference type="ARBA" id="ARBA00022692"/>
    </source>
</evidence>
<gene>
    <name evidence="7" type="ORF">DHf2319_07695</name>
</gene>
<dbReference type="InterPro" id="IPR050183">
    <property type="entry name" value="DsbB"/>
</dbReference>
<evidence type="ECO:0000256" key="5">
    <source>
        <dbReference type="ARBA" id="ARBA00023136"/>
    </source>
</evidence>
<dbReference type="InterPro" id="IPR023380">
    <property type="entry name" value="DsbB-like_sf"/>
</dbReference>
<feature type="transmembrane region" description="Helical" evidence="6">
    <location>
        <begin position="69"/>
        <end position="87"/>
    </location>
</feature>
<dbReference type="PANTHER" id="PTHR36570">
    <property type="entry name" value="DISULFIDE BOND FORMATION PROTEIN B"/>
    <property type="match status" value="1"/>
</dbReference>
<evidence type="ECO:0000256" key="2">
    <source>
        <dbReference type="ARBA" id="ARBA00022475"/>
    </source>
</evidence>
<dbReference type="RefSeq" id="WP_243477537.1">
    <property type="nucleotide sequence ID" value="NZ_CP063982.1"/>
</dbReference>
<reference evidence="7 8" key="1">
    <citation type="submission" date="2020-11" db="EMBL/GenBank/DDBJ databases">
        <title>Algicoccus daihaiensis sp.nov., isolated from Daihai Lake in Inner Mongolia.</title>
        <authorList>
            <person name="Kai J."/>
        </authorList>
    </citation>
    <scope>NUCLEOTIDE SEQUENCE [LARGE SCALE GENOMIC DNA]</scope>
    <source>
        <strain evidence="8">f23</strain>
    </source>
</reference>
<feature type="transmembrane region" description="Helical" evidence="6">
    <location>
        <begin position="42"/>
        <end position="62"/>
    </location>
</feature>
<evidence type="ECO:0000256" key="6">
    <source>
        <dbReference type="SAM" id="Phobius"/>
    </source>
</evidence>
<dbReference type="Proteomes" id="UP000831607">
    <property type="component" value="Chromosome"/>
</dbReference>
<keyword evidence="4 6" id="KW-1133">Transmembrane helix</keyword>
<keyword evidence="3 6" id="KW-0812">Transmembrane</keyword>
<evidence type="ECO:0000313" key="8">
    <source>
        <dbReference type="Proteomes" id="UP000831607"/>
    </source>
</evidence>
<organism evidence="7 8">
    <name type="scientific">Orrella daihaiensis</name>
    <dbReference type="NCBI Taxonomy" id="2782176"/>
    <lineage>
        <taxon>Bacteria</taxon>
        <taxon>Pseudomonadati</taxon>
        <taxon>Pseudomonadota</taxon>
        <taxon>Betaproteobacteria</taxon>
        <taxon>Burkholderiales</taxon>
        <taxon>Alcaligenaceae</taxon>
        <taxon>Orrella</taxon>
    </lineage>
</organism>
<accession>A0ABY4AIB2</accession>
<proteinExistence type="predicted"/>
<evidence type="ECO:0000256" key="1">
    <source>
        <dbReference type="ARBA" id="ARBA00004651"/>
    </source>
</evidence>
<dbReference type="PANTHER" id="PTHR36570:SF3">
    <property type="entry name" value="DISULFIDE BOND FORMATION PROTEIN B"/>
    <property type="match status" value="1"/>
</dbReference>